<sequence length="310" mass="32700">MLRSLNSGVSGMKANQIKMDVIGNNIANVNTTAFKAQRVTFKDILSQTLENASAPSGGKGGTNPKQAGLGVAVAGIDTNMNQGALSTTGRATDIAIEGNGFFIISDGIETRFTRDGAFTLDSSGNLVTSEGFHVMGTYNTTFLTDVYDPTNPPTVTTDDPTYDPEISPGSGTTASQLRNIVIPFEALNDAGESQKILSFSIDKDGTIKGIYGDKTVVIGKIALANFQNPAGLEKLGGNTYRNTSNSGEPSVGLGATSGFGTLRQGLLEMSNVDLAEQFTDMIVTSRAFQANSRTITTSDEMLQELLNLKR</sequence>
<name>A0A0R3K1C2_CALMK</name>
<proteinExistence type="inferred from homology"/>
<dbReference type="PANTHER" id="PTHR30435:SF1">
    <property type="entry name" value="FLAGELLAR HOOK PROTEIN FLGE"/>
    <property type="match status" value="1"/>
</dbReference>
<keyword evidence="10" id="KW-1185">Reference proteome</keyword>
<dbReference type="Pfam" id="PF00460">
    <property type="entry name" value="Flg_bb_rod"/>
    <property type="match status" value="1"/>
</dbReference>
<dbReference type="Pfam" id="PF22692">
    <property type="entry name" value="LlgE_F_G_D1"/>
    <property type="match status" value="1"/>
</dbReference>
<keyword evidence="9" id="KW-0966">Cell projection</keyword>
<dbReference type="InterPro" id="IPR010930">
    <property type="entry name" value="Flg_bb/hook_C_dom"/>
</dbReference>
<dbReference type="GO" id="GO:0005829">
    <property type="term" value="C:cytosol"/>
    <property type="evidence" value="ECO:0007669"/>
    <property type="project" value="TreeGrafter"/>
</dbReference>
<evidence type="ECO:0000256" key="5">
    <source>
        <dbReference type="SAM" id="MobiDB-lite"/>
    </source>
</evidence>
<dbReference type="InterPro" id="IPR001444">
    <property type="entry name" value="Flag_bb_rod_N"/>
</dbReference>
<comment type="similarity">
    <text evidence="2 4">Belongs to the flagella basal body rod proteins family.</text>
</comment>
<dbReference type="PROSITE" id="PS00588">
    <property type="entry name" value="FLAGELLA_BB_ROD"/>
    <property type="match status" value="1"/>
</dbReference>
<feature type="compositionally biased region" description="Low complexity" evidence="5">
    <location>
        <begin position="149"/>
        <end position="159"/>
    </location>
</feature>
<dbReference type="OrthoDB" id="9804559at2"/>
<dbReference type="InterPro" id="IPR037925">
    <property type="entry name" value="FlgE/F/G-like"/>
</dbReference>
<organism evidence="9 10">
    <name type="scientific">Caloramator mitchellensis</name>
    <dbReference type="NCBI Taxonomy" id="908809"/>
    <lineage>
        <taxon>Bacteria</taxon>
        <taxon>Bacillati</taxon>
        <taxon>Bacillota</taxon>
        <taxon>Clostridia</taxon>
        <taxon>Eubacteriales</taxon>
        <taxon>Clostridiaceae</taxon>
        <taxon>Caloramator</taxon>
    </lineage>
</organism>
<feature type="domain" description="Flagellar basal body rod protein N-terminal" evidence="6">
    <location>
        <begin position="5"/>
        <end position="35"/>
    </location>
</feature>
<evidence type="ECO:0000256" key="3">
    <source>
        <dbReference type="ARBA" id="ARBA00023143"/>
    </source>
</evidence>
<evidence type="ECO:0000259" key="6">
    <source>
        <dbReference type="Pfam" id="PF00460"/>
    </source>
</evidence>
<keyword evidence="9" id="KW-0282">Flagellum</keyword>
<feature type="region of interest" description="Disordered" evidence="5">
    <location>
        <begin position="149"/>
        <end position="172"/>
    </location>
</feature>
<dbReference type="EMBL" id="LKHP01000005">
    <property type="protein sequence ID" value="KRQ87052.1"/>
    <property type="molecule type" value="Genomic_DNA"/>
</dbReference>
<dbReference type="InterPro" id="IPR053967">
    <property type="entry name" value="LlgE_F_G-like_D1"/>
</dbReference>
<comment type="caution">
    <text evidence="9">The sequence shown here is derived from an EMBL/GenBank/DDBJ whole genome shotgun (WGS) entry which is preliminary data.</text>
</comment>
<dbReference type="RefSeq" id="WP_057978206.1">
    <property type="nucleotide sequence ID" value="NZ_LKHP01000005.1"/>
</dbReference>
<evidence type="ECO:0000313" key="9">
    <source>
        <dbReference type="EMBL" id="KRQ87052.1"/>
    </source>
</evidence>
<comment type="subcellular location">
    <subcellularLocation>
        <location evidence="1 4">Bacterial flagellum basal body</location>
    </subcellularLocation>
</comment>
<dbReference type="InterPro" id="IPR019776">
    <property type="entry name" value="Flagellar_basal_body_rod_CS"/>
</dbReference>
<dbReference type="AlphaFoldDB" id="A0A0R3K1C2"/>
<keyword evidence="3 4" id="KW-0975">Bacterial flagellum</keyword>
<dbReference type="GO" id="GO:0009424">
    <property type="term" value="C:bacterial-type flagellum hook"/>
    <property type="evidence" value="ECO:0007669"/>
    <property type="project" value="TreeGrafter"/>
</dbReference>
<evidence type="ECO:0000259" key="7">
    <source>
        <dbReference type="Pfam" id="PF06429"/>
    </source>
</evidence>
<dbReference type="PANTHER" id="PTHR30435">
    <property type="entry name" value="FLAGELLAR PROTEIN"/>
    <property type="match status" value="1"/>
</dbReference>
<evidence type="ECO:0000256" key="2">
    <source>
        <dbReference type="ARBA" id="ARBA00009677"/>
    </source>
</evidence>
<evidence type="ECO:0000256" key="1">
    <source>
        <dbReference type="ARBA" id="ARBA00004117"/>
    </source>
</evidence>
<protein>
    <recommendedName>
        <fullName evidence="4">Flagellar hook protein FlgE</fullName>
    </recommendedName>
</protein>
<feature type="domain" description="Flagellar hook protein FlgE/F/G-like D1" evidence="8">
    <location>
        <begin position="95"/>
        <end position="208"/>
    </location>
</feature>
<evidence type="ECO:0000259" key="8">
    <source>
        <dbReference type="Pfam" id="PF22692"/>
    </source>
</evidence>
<evidence type="ECO:0000313" key="10">
    <source>
        <dbReference type="Proteomes" id="UP000052015"/>
    </source>
</evidence>
<accession>A0A0R3K1C2</accession>
<dbReference type="PATRIC" id="fig|908809.3.peg.1252"/>
<dbReference type="GO" id="GO:0009425">
    <property type="term" value="C:bacterial-type flagellum basal body"/>
    <property type="evidence" value="ECO:0007669"/>
    <property type="project" value="UniProtKB-SubCell"/>
</dbReference>
<dbReference type="Pfam" id="PF06429">
    <property type="entry name" value="Flg_bbr_C"/>
    <property type="match status" value="1"/>
</dbReference>
<dbReference type="Proteomes" id="UP000052015">
    <property type="component" value="Unassembled WGS sequence"/>
</dbReference>
<gene>
    <name evidence="9" type="primary">flgG_3</name>
    <name evidence="9" type="ORF">ABG79_01245</name>
</gene>
<reference evidence="9 10" key="1">
    <citation type="submission" date="2015-09" db="EMBL/GenBank/DDBJ databases">
        <title>Draft genome sequence of a Caloramator mitchellensis, a moderate thermophile from the Great Artesian Basin of Australia.</title>
        <authorList>
            <person name="Patel B.K."/>
        </authorList>
    </citation>
    <scope>NUCLEOTIDE SEQUENCE [LARGE SCALE GENOMIC DNA]</scope>
    <source>
        <strain evidence="9 10">VF08</strain>
    </source>
</reference>
<keyword evidence="9" id="KW-0969">Cilium</keyword>
<dbReference type="GO" id="GO:0071978">
    <property type="term" value="P:bacterial-type flagellum-dependent swarming motility"/>
    <property type="evidence" value="ECO:0007669"/>
    <property type="project" value="TreeGrafter"/>
</dbReference>
<dbReference type="NCBIfam" id="TIGR03506">
    <property type="entry name" value="FlgEFG_subfam"/>
    <property type="match status" value="2"/>
</dbReference>
<dbReference type="SUPFAM" id="SSF117143">
    <property type="entry name" value="Flagellar hook protein flgE"/>
    <property type="match status" value="1"/>
</dbReference>
<dbReference type="InterPro" id="IPR020013">
    <property type="entry name" value="Flagellar_FlgE/F/G"/>
</dbReference>
<comment type="function">
    <text evidence="4">A flexible structure which links the flagellar filament to the drive apparatus in the basal body.</text>
</comment>
<dbReference type="STRING" id="908809.ABG79_01245"/>
<evidence type="ECO:0000256" key="4">
    <source>
        <dbReference type="RuleBase" id="RU362116"/>
    </source>
</evidence>
<feature type="domain" description="Flagellar basal-body/hook protein C-terminal" evidence="7">
    <location>
        <begin position="263"/>
        <end position="308"/>
    </location>
</feature>